<dbReference type="GO" id="GO:0048278">
    <property type="term" value="P:vesicle docking"/>
    <property type="evidence" value="ECO:0000318"/>
    <property type="project" value="GO_Central"/>
</dbReference>
<dbReference type="GO" id="GO:0000045">
    <property type="term" value="P:autophagosome assembly"/>
    <property type="evidence" value="ECO:0000318"/>
    <property type="project" value="GO_Central"/>
</dbReference>
<dbReference type="OMA" id="WCVGERT"/>
<dbReference type="GO" id="GO:0006886">
    <property type="term" value="P:intracellular protein transport"/>
    <property type="evidence" value="ECO:0000318"/>
    <property type="project" value="GO_Central"/>
</dbReference>
<evidence type="ECO:0000313" key="3">
    <source>
        <dbReference type="VGNC" id="VGNC:78160"/>
    </source>
</evidence>
<dbReference type="GO" id="GO:0031201">
    <property type="term" value="C:SNARE complex"/>
    <property type="evidence" value="ECO:0000318"/>
    <property type="project" value="GO_Central"/>
</dbReference>
<dbReference type="GO" id="GO:0012505">
    <property type="term" value="C:endomembrane system"/>
    <property type="evidence" value="ECO:0000318"/>
    <property type="project" value="GO_Central"/>
</dbReference>
<dbReference type="GO" id="GO:0000149">
    <property type="term" value="F:SNARE binding"/>
    <property type="evidence" value="ECO:0000318"/>
    <property type="project" value="GO_Central"/>
</dbReference>
<keyword evidence="2" id="KW-1185">Reference proteome</keyword>
<dbReference type="GO" id="GO:0006906">
    <property type="term" value="P:vesicle fusion"/>
    <property type="evidence" value="ECO:0000318"/>
    <property type="project" value="GO_Central"/>
</dbReference>
<reference evidence="1" key="3">
    <citation type="submission" date="2025-08" db="UniProtKB">
        <authorList>
            <consortium name="Ensembl"/>
        </authorList>
    </citation>
    <scope>IDENTIFICATION</scope>
    <source>
        <strain evidence="1">17573</strain>
    </source>
</reference>
<reference evidence="1" key="4">
    <citation type="submission" date="2025-09" db="UniProtKB">
        <authorList>
            <consortium name="Ensembl"/>
        </authorList>
    </citation>
    <scope>IDENTIFICATION</scope>
    <source>
        <strain evidence="1">17573</strain>
    </source>
</reference>
<proteinExistence type="predicted"/>
<evidence type="ECO:0000313" key="2">
    <source>
        <dbReference type="Proteomes" id="UP000006718"/>
    </source>
</evidence>
<dbReference type="AlphaFoldDB" id="A0A1D5QU88"/>
<dbReference type="VEuPathDB" id="HostDB:ENSMMUG00000003236"/>
<dbReference type="GO" id="GO:0005484">
    <property type="term" value="F:SNAP receptor activity"/>
    <property type="evidence" value="ECO:0000318"/>
    <property type="project" value="GO_Central"/>
</dbReference>
<dbReference type="Ensembl" id="ENSMMUT00000077335.2">
    <property type="protein sequence ID" value="ENSMMUP00000051618.2"/>
    <property type="gene ID" value="ENSMMUG00000003236.4"/>
</dbReference>
<dbReference type="VGNC" id="VGNC:78160">
    <property type="gene designation" value="STX1B"/>
</dbReference>
<dbReference type="GO" id="GO:0030672">
    <property type="term" value="C:synaptic vesicle membrane"/>
    <property type="evidence" value="ECO:0000318"/>
    <property type="project" value="GO_Central"/>
</dbReference>
<dbReference type="GO" id="GO:0008021">
    <property type="term" value="C:synaptic vesicle"/>
    <property type="evidence" value="ECO:0000318"/>
    <property type="project" value="GO_Central"/>
</dbReference>
<gene>
    <name evidence="3" type="primary">STX1B</name>
</gene>
<reference evidence="1" key="2">
    <citation type="submission" date="2019-01" db="EMBL/GenBank/DDBJ databases">
        <authorList>
            <person name="Graves T."/>
            <person name="Eichler E.E."/>
            <person name="Wilson R.K."/>
        </authorList>
    </citation>
    <scope>NUCLEOTIDE SEQUENCE [LARGE SCALE GENOMIC DNA]</scope>
    <source>
        <strain evidence="1">17573</strain>
    </source>
</reference>
<organism evidence="1 2">
    <name type="scientific">Macaca mulatta</name>
    <name type="common">Rhesus macaque</name>
    <dbReference type="NCBI Taxonomy" id="9544"/>
    <lineage>
        <taxon>Eukaryota</taxon>
        <taxon>Metazoa</taxon>
        <taxon>Chordata</taxon>
        <taxon>Craniata</taxon>
        <taxon>Vertebrata</taxon>
        <taxon>Euteleostomi</taxon>
        <taxon>Mammalia</taxon>
        <taxon>Eutheria</taxon>
        <taxon>Euarchontoglires</taxon>
        <taxon>Primates</taxon>
        <taxon>Haplorrhini</taxon>
        <taxon>Catarrhini</taxon>
        <taxon>Cercopithecidae</taxon>
        <taxon>Cercopithecinae</taxon>
        <taxon>Macaca</taxon>
    </lineage>
</organism>
<name>A0A1D5QU88_MACMU</name>
<dbReference type="GeneTree" id="ENSGT00430000032755"/>
<dbReference type="Bgee" id="ENSMMUG00000003236">
    <property type="expression patterns" value="Expressed in primary visual cortex and 22 other cell types or tissues"/>
</dbReference>
<accession>A0A1D5QU88</accession>
<reference evidence="2" key="1">
    <citation type="journal article" date="2007" name="Science">
        <title>Evolutionary and biomedical insights from the rhesus macaque genome.</title>
        <authorList>
            <person name="Gibbs R.A."/>
            <person name="Rogers J."/>
            <person name="Katze M.G."/>
            <person name="Bumgarner R."/>
            <person name="Weinstock G.M."/>
            <person name="Mardis E.R."/>
            <person name="Remington K.A."/>
            <person name="Strausberg R.L."/>
            <person name="Venter J.C."/>
            <person name="Wilson R.K."/>
            <person name="Batzer M.A."/>
            <person name="Bustamante C.D."/>
            <person name="Eichler E.E."/>
            <person name="Hahn M.W."/>
            <person name="Hardison R.C."/>
            <person name="Makova K.D."/>
            <person name="Miller W."/>
            <person name="Milosavljevic A."/>
            <person name="Palermo R.E."/>
            <person name="Siepel A."/>
            <person name="Sikela J.M."/>
            <person name="Attaway T."/>
            <person name="Bell S."/>
            <person name="Bernard K.E."/>
            <person name="Buhay C.J."/>
            <person name="Chandrabose M.N."/>
            <person name="Dao M."/>
            <person name="Davis C."/>
            <person name="Delehaunty K.D."/>
            <person name="Ding Y."/>
            <person name="Dinh H.H."/>
            <person name="Dugan-Rocha S."/>
            <person name="Fulton L.A."/>
            <person name="Gabisi R.A."/>
            <person name="Garner T.T."/>
            <person name="Godfrey J."/>
            <person name="Hawes A.C."/>
            <person name="Hernandez J."/>
            <person name="Hines S."/>
            <person name="Holder M."/>
            <person name="Hume J."/>
            <person name="Jhangiani S.N."/>
            <person name="Joshi V."/>
            <person name="Khan Z.M."/>
            <person name="Kirkness E.F."/>
            <person name="Cree A."/>
            <person name="Fowler R.G."/>
            <person name="Lee S."/>
            <person name="Lewis L.R."/>
            <person name="Li Z."/>
            <person name="Liu Y.-S."/>
            <person name="Moore S.M."/>
            <person name="Muzny D."/>
            <person name="Nazareth L.V."/>
            <person name="Ngo D.N."/>
            <person name="Okwuonu G.O."/>
            <person name="Pai G."/>
            <person name="Parker D."/>
            <person name="Paul H.A."/>
            <person name="Pfannkoch C."/>
            <person name="Pohl C.S."/>
            <person name="Rogers Y.-H.C."/>
            <person name="Ruiz S.J."/>
            <person name="Sabo A."/>
            <person name="Santibanez J."/>
            <person name="Schneider B.W."/>
            <person name="Smith S.M."/>
            <person name="Sodergren E."/>
            <person name="Svatek A.F."/>
            <person name="Utterback T.R."/>
            <person name="Vattathil S."/>
            <person name="Warren W."/>
            <person name="White C.S."/>
            <person name="Chinwalla A.T."/>
            <person name="Feng Y."/>
            <person name="Halpern A.L."/>
            <person name="Hillier L.W."/>
            <person name="Huang X."/>
            <person name="Minx P."/>
            <person name="Nelson J.O."/>
            <person name="Pepin K.H."/>
            <person name="Qin X."/>
            <person name="Sutton G.G."/>
            <person name="Venter E."/>
            <person name="Walenz B.P."/>
            <person name="Wallis J.W."/>
            <person name="Worley K.C."/>
            <person name="Yang S.-P."/>
            <person name="Jones S.M."/>
            <person name="Marra M.A."/>
            <person name="Rocchi M."/>
            <person name="Schein J.E."/>
            <person name="Baertsch R."/>
            <person name="Clarke L."/>
            <person name="Csuros M."/>
            <person name="Glasscock J."/>
            <person name="Harris R.A."/>
            <person name="Havlak P."/>
            <person name="Jackson A.R."/>
            <person name="Jiang H."/>
            <person name="Liu Y."/>
            <person name="Messina D.N."/>
            <person name="Shen Y."/>
            <person name="Song H.X.-Z."/>
            <person name="Wylie T."/>
            <person name="Zhang L."/>
            <person name="Birney E."/>
            <person name="Han K."/>
            <person name="Konkel M.K."/>
            <person name="Lee J."/>
            <person name="Smit A.F.A."/>
            <person name="Ullmer B."/>
            <person name="Wang H."/>
            <person name="Xing J."/>
            <person name="Burhans R."/>
            <person name="Cheng Z."/>
            <person name="Karro J.E."/>
            <person name="Ma J."/>
            <person name="Raney B."/>
            <person name="She X."/>
            <person name="Cox M.J."/>
            <person name="Demuth J.P."/>
            <person name="Dumas L.J."/>
            <person name="Han S.-G."/>
            <person name="Hopkins J."/>
            <person name="Karimpour-Fard A."/>
            <person name="Kim Y.H."/>
            <person name="Pollack J.R."/>
            <person name="Vinar T."/>
            <person name="Addo-Quaye C."/>
            <person name="Degenhardt J."/>
            <person name="Denby A."/>
            <person name="Hubisz M.J."/>
            <person name="Indap A."/>
            <person name="Kosiol C."/>
            <person name="Lahn B.T."/>
            <person name="Lawson H.A."/>
            <person name="Marklein A."/>
            <person name="Nielsen R."/>
            <person name="Vallender E.J."/>
            <person name="Clark A.G."/>
            <person name="Ferguson B."/>
            <person name="Hernandez R.D."/>
            <person name="Hirani K."/>
            <person name="Kehrer-Sawatzki H."/>
            <person name="Kolb J."/>
            <person name="Patil S."/>
            <person name="Pu L.-L."/>
            <person name="Ren Y."/>
            <person name="Smith D.G."/>
            <person name="Wheeler D.A."/>
            <person name="Schenck I."/>
            <person name="Ball E.V."/>
            <person name="Chen R."/>
            <person name="Cooper D.N."/>
            <person name="Giardine B."/>
            <person name="Hsu F."/>
            <person name="Kent W.J."/>
            <person name="Lesk A."/>
            <person name="Nelson D.L."/>
            <person name="O'brien W.E."/>
            <person name="Pruefer K."/>
            <person name="Stenson P.D."/>
            <person name="Wallace J.C."/>
            <person name="Ke H."/>
            <person name="Liu X.-M."/>
            <person name="Wang P."/>
            <person name="Xiang A.P."/>
            <person name="Yang F."/>
            <person name="Barber G.P."/>
            <person name="Haussler D."/>
            <person name="Karolchik D."/>
            <person name="Kern A.D."/>
            <person name="Kuhn R.M."/>
            <person name="Smith K.E."/>
            <person name="Zwieg A.S."/>
        </authorList>
    </citation>
    <scope>NUCLEOTIDE SEQUENCE [LARGE SCALE GENOMIC DNA]</scope>
    <source>
        <strain evidence="2">17573</strain>
    </source>
</reference>
<dbReference type="InParanoid" id="A0A1D5QU88"/>
<sequence>MHAGMGAGTTRMPPGRKGLLVGMLLMRQNAKDFPAQIKDQDMTPSLHTRLGPGRGLCVPHCPIGCSGLCLRELGFGELFISDLLEWPVWQWPLRVGWVPRPIPDTSPAEPSGCSPHQGATEGYTGLGFWCEEGASTSPVVLPAQAQFVGLVAGRWCVGERTVLEAPALWPSSMKGEHTSTQMCRALAWGLCVHRRGTQCVCVDPGVPGHVKRTCVYICVCVHCVCVYIVCVHIVCVHCVCVWPYRCDLPEHSTPPPLLQLRQPSSPLSCVRVSMAMCVTPGGLS</sequence>
<evidence type="ECO:0000313" key="1">
    <source>
        <dbReference type="Ensembl" id="ENSMMUP00000051618.2"/>
    </source>
</evidence>
<dbReference type="GO" id="GO:0098837">
    <property type="term" value="C:postsynaptic recycling endosome"/>
    <property type="evidence" value="ECO:0000318"/>
    <property type="project" value="GO_Central"/>
</dbReference>
<protein>
    <submittedName>
        <fullName evidence="1">Uncharacterized protein</fullName>
    </submittedName>
</protein>
<dbReference type="Proteomes" id="UP000006718">
    <property type="component" value="Chromosome 20"/>
</dbReference>